<dbReference type="GO" id="GO:0005886">
    <property type="term" value="C:plasma membrane"/>
    <property type="evidence" value="ECO:0007669"/>
    <property type="project" value="TreeGrafter"/>
</dbReference>
<evidence type="ECO:0000313" key="4">
    <source>
        <dbReference type="EMBL" id="QBE94936.1"/>
    </source>
</evidence>
<dbReference type="Gene3D" id="1.20.120.520">
    <property type="entry name" value="nmb1532 protein domain like"/>
    <property type="match status" value="1"/>
</dbReference>
<gene>
    <name evidence="4" type="ORF">PMF13cell1_00431</name>
</gene>
<dbReference type="Pfam" id="PF04282">
    <property type="entry name" value="DUF438"/>
    <property type="match status" value="1"/>
</dbReference>
<evidence type="ECO:0000259" key="2">
    <source>
        <dbReference type="Pfam" id="PF04282"/>
    </source>
</evidence>
<dbReference type="AlphaFoldDB" id="A0A4P6LSL5"/>
<organism evidence="4 5">
    <name type="scientific">Blautia producta</name>
    <dbReference type="NCBI Taxonomy" id="33035"/>
    <lineage>
        <taxon>Bacteria</taxon>
        <taxon>Bacillati</taxon>
        <taxon>Bacillota</taxon>
        <taxon>Clostridia</taxon>
        <taxon>Lachnospirales</taxon>
        <taxon>Lachnospiraceae</taxon>
        <taxon>Blautia</taxon>
    </lineage>
</organism>
<dbReference type="PANTHER" id="PTHR39966">
    <property type="entry name" value="BLL2471 PROTEIN-RELATED"/>
    <property type="match status" value="1"/>
</dbReference>
<dbReference type="KEGG" id="bpro:PMF13cell1_00431"/>
<evidence type="ECO:0000259" key="3">
    <source>
        <dbReference type="Pfam" id="PF08984"/>
    </source>
</evidence>
<feature type="domain" description="Hemerythrin-like" evidence="1">
    <location>
        <begin position="229"/>
        <end position="315"/>
    </location>
</feature>
<evidence type="ECO:0008006" key="6">
    <source>
        <dbReference type="Google" id="ProtNLM"/>
    </source>
</evidence>
<dbReference type="Pfam" id="PF13596">
    <property type="entry name" value="PAS_10"/>
    <property type="match status" value="1"/>
</dbReference>
<dbReference type="Gene3D" id="1.10.3910.10">
    <property type="entry name" value="SP0561-like"/>
    <property type="match status" value="1"/>
</dbReference>
<evidence type="ECO:0000313" key="5">
    <source>
        <dbReference type="Proteomes" id="UP000289794"/>
    </source>
</evidence>
<dbReference type="RefSeq" id="WP_130179655.1">
    <property type="nucleotide sequence ID" value="NZ_CP035945.1"/>
</dbReference>
<dbReference type="SUPFAM" id="SSF140683">
    <property type="entry name" value="SP0561-like"/>
    <property type="match status" value="1"/>
</dbReference>
<dbReference type="InterPro" id="IPR038062">
    <property type="entry name" value="ScdA-like_N_sf"/>
</dbReference>
<feature type="domain" description="DUF1858" evidence="3">
    <location>
        <begin position="5"/>
        <end position="62"/>
    </location>
</feature>
<sequence length="490" mass="56050">MEKKIDLKLSIFELVQKYPELLNVMVELGFTDITKPAMLHSVGKLMTIPKGAKMKYISMDEIKKRLNENGFKIDDVQLKENFEKKGTESQDPVSKEERIELLKNYLKRLGNGEELETIKAEFVSKFSDVDASEIMRAEQAILAEGTPLEEVQKLCDIHSALFHGATKEEKIANAEMAVDASLLREKRSLRTQELVKQPGHPLYLFTKENEAFEPILTETKVAAQSGCADKKMLESIRPLSIHYAKKGDLLYPLLKVQYDISGPSDVMWTVDDEIRDELSALFKAGRINENWQKRLYDVLVRAEEMIYKEANILFPNCAVNFTEQEWISIYHDQKDYAECFGVASEEWENAEKSMGVADESVSDNEIFMAGGHMTVEQLAALLNTIPLEITFVDADNINRFFNEGPKDFKRPGMAIDREVFSCHPPKIEAKVRQIISEFRAGTLDELPIWMEKNGKCMLVKYMAVRDKNNKYLGTMEIVQNMDFAKEHFLA</sequence>
<dbReference type="EMBL" id="CP035945">
    <property type="protein sequence ID" value="QBE94936.1"/>
    <property type="molecule type" value="Genomic_DNA"/>
</dbReference>
<dbReference type="Proteomes" id="UP000289794">
    <property type="component" value="Chromosome"/>
</dbReference>
<dbReference type="InterPro" id="IPR015077">
    <property type="entry name" value="DUF1858"/>
</dbReference>
<dbReference type="Pfam" id="PF01814">
    <property type="entry name" value="Hemerythrin"/>
    <property type="match status" value="1"/>
</dbReference>
<reference evidence="4 5" key="1">
    <citation type="submission" date="2019-01" db="EMBL/GenBank/DDBJ databases">
        <title>PMF-metabolizing Aryl O-demethylase.</title>
        <authorList>
            <person name="Kim M."/>
        </authorList>
    </citation>
    <scope>NUCLEOTIDE SEQUENCE [LARGE SCALE GENOMIC DNA]</scope>
    <source>
        <strain evidence="4 5">PMF1</strain>
    </source>
</reference>
<dbReference type="Pfam" id="PF08984">
    <property type="entry name" value="DUF1858"/>
    <property type="match status" value="1"/>
</dbReference>
<feature type="domain" description="DUF438" evidence="2">
    <location>
        <begin position="102"/>
        <end position="167"/>
    </location>
</feature>
<dbReference type="PANTHER" id="PTHR39966:SF3">
    <property type="entry name" value="DUF438 DOMAIN-CONTAINING PROTEIN"/>
    <property type="match status" value="1"/>
</dbReference>
<name>A0A4P6LSL5_9FIRM</name>
<proteinExistence type="predicted"/>
<dbReference type="InterPro" id="IPR007380">
    <property type="entry name" value="DUF438"/>
</dbReference>
<dbReference type="InterPro" id="IPR012312">
    <property type="entry name" value="Hemerythrin-like"/>
</dbReference>
<evidence type="ECO:0000259" key="1">
    <source>
        <dbReference type="Pfam" id="PF01814"/>
    </source>
</evidence>
<accession>A0A4P6LSL5</accession>
<protein>
    <recommendedName>
        <fullName evidence="6">DUF438 domain-containing protein</fullName>
    </recommendedName>
</protein>